<dbReference type="AlphaFoldDB" id="A0A9P0DBG7"/>
<dbReference type="EMBL" id="OU896718">
    <property type="protein sequence ID" value="CAH1119351.1"/>
    <property type="molecule type" value="Genomic_DNA"/>
</dbReference>
<protein>
    <submittedName>
        <fullName evidence="1">Uncharacterized protein</fullName>
    </submittedName>
</protein>
<dbReference type="PANTHER" id="PTHR31296:SF1">
    <property type="entry name" value="MITOCHONDRIAL PROTEIN C2ORF69"/>
    <property type="match status" value="1"/>
</dbReference>
<keyword evidence="2" id="KW-1185">Reference proteome</keyword>
<dbReference type="GO" id="GO:0005739">
    <property type="term" value="C:mitochondrion"/>
    <property type="evidence" value="ECO:0007669"/>
    <property type="project" value="TreeGrafter"/>
</dbReference>
<evidence type="ECO:0000313" key="2">
    <source>
        <dbReference type="Proteomes" id="UP001153737"/>
    </source>
</evidence>
<dbReference type="Pfam" id="PF10561">
    <property type="entry name" value="C2orf69"/>
    <property type="match status" value="1"/>
</dbReference>
<sequence length="325" mass="37542">MTEHFGVPSFIRVTKVSGFEKRINDIVYCSPLKSTENSNVVIFFGGDVQDFTENMASHRDNKRHVKWNLENTAQLMGTKFVDCHIVVVRPVRMDYKTFSCYENFVPCAKCGVPDHTPMHNSLTHLEKLLSSLSQRLRSMTDEELNAAMEHSKNSVISDDSCESSSRHENLVPGWREQIDLQNCDIKLVGFSKGCVVLNQFLYEFQYYKTFSSDDSDTCKIISRIKQMYWLDGGHAGGKNTWITSKPLLETLANLRISIHVHVTPYQIKDDHRPWIRKEEKLFSETLKKFGAPVHRKIHFENDSPSLEMHFSILNEFMQCDADYSK</sequence>
<proteinExistence type="predicted"/>
<dbReference type="PANTHER" id="PTHR31296">
    <property type="entry name" value="UPF0565 PROTEIN C2ORF69"/>
    <property type="match status" value="1"/>
</dbReference>
<evidence type="ECO:0000313" key="1">
    <source>
        <dbReference type="EMBL" id="CAH1119351.1"/>
    </source>
</evidence>
<name>A0A9P0DBG7_PHACE</name>
<dbReference type="Proteomes" id="UP001153737">
    <property type="component" value="Chromosome 12"/>
</dbReference>
<reference evidence="1" key="1">
    <citation type="submission" date="2022-01" db="EMBL/GenBank/DDBJ databases">
        <authorList>
            <person name="King R."/>
        </authorList>
    </citation>
    <scope>NUCLEOTIDE SEQUENCE</scope>
</reference>
<accession>A0A9P0DBG7</accession>
<gene>
    <name evidence="1" type="ORF">PHAECO_LOCUS2829</name>
</gene>
<reference evidence="1" key="2">
    <citation type="submission" date="2022-10" db="EMBL/GenBank/DDBJ databases">
        <authorList>
            <consortium name="ENA_rothamsted_submissions"/>
            <consortium name="culmorum"/>
            <person name="King R."/>
        </authorList>
    </citation>
    <scope>NUCLEOTIDE SEQUENCE</scope>
</reference>
<organism evidence="1 2">
    <name type="scientific">Phaedon cochleariae</name>
    <name type="common">Mustard beetle</name>
    <dbReference type="NCBI Taxonomy" id="80249"/>
    <lineage>
        <taxon>Eukaryota</taxon>
        <taxon>Metazoa</taxon>
        <taxon>Ecdysozoa</taxon>
        <taxon>Arthropoda</taxon>
        <taxon>Hexapoda</taxon>
        <taxon>Insecta</taxon>
        <taxon>Pterygota</taxon>
        <taxon>Neoptera</taxon>
        <taxon>Endopterygota</taxon>
        <taxon>Coleoptera</taxon>
        <taxon>Polyphaga</taxon>
        <taxon>Cucujiformia</taxon>
        <taxon>Chrysomeloidea</taxon>
        <taxon>Chrysomelidae</taxon>
        <taxon>Chrysomelinae</taxon>
        <taxon>Chrysomelini</taxon>
        <taxon>Phaedon</taxon>
    </lineage>
</organism>
<dbReference type="InterPro" id="IPR018881">
    <property type="entry name" value="C2orf69_mit"/>
</dbReference>